<dbReference type="AlphaFoldDB" id="A0A9D2UQ35"/>
<feature type="region of interest" description="Disordered" evidence="1">
    <location>
        <begin position="294"/>
        <end position="332"/>
    </location>
</feature>
<dbReference type="Pfam" id="PF00665">
    <property type="entry name" value="rve"/>
    <property type="match status" value="1"/>
</dbReference>
<evidence type="ECO:0000256" key="1">
    <source>
        <dbReference type="SAM" id="MobiDB-lite"/>
    </source>
</evidence>
<feature type="compositionally biased region" description="Polar residues" evidence="1">
    <location>
        <begin position="321"/>
        <end position="332"/>
    </location>
</feature>
<name>A0A9D2UQ35_BREEP</name>
<reference evidence="3" key="1">
    <citation type="journal article" date="2021" name="PeerJ">
        <title>Extensive microbial diversity within the chicken gut microbiome revealed by metagenomics and culture.</title>
        <authorList>
            <person name="Gilroy R."/>
            <person name="Ravi A."/>
            <person name="Getino M."/>
            <person name="Pursley I."/>
            <person name="Horton D.L."/>
            <person name="Alikhan N.F."/>
            <person name="Baker D."/>
            <person name="Gharbi K."/>
            <person name="Hall N."/>
            <person name="Watson M."/>
            <person name="Adriaenssens E.M."/>
            <person name="Foster-Nyarko E."/>
            <person name="Jarju S."/>
            <person name="Secka A."/>
            <person name="Antonio M."/>
            <person name="Oren A."/>
            <person name="Chaudhuri R.R."/>
            <person name="La Ragione R."/>
            <person name="Hildebrand F."/>
            <person name="Pallen M.J."/>
        </authorList>
    </citation>
    <scope>NUCLEOTIDE SEQUENCE</scope>
    <source>
        <strain evidence="3">CHK139-4039</strain>
    </source>
</reference>
<feature type="compositionally biased region" description="Basic and acidic residues" evidence="1">
    <location>
        <begin position="294"/>
        <end position="304"/>
    </location>
</feature>
<dbReference type="InterPro" id="IPR012337">
    <property type="entry name" value="RNaseH-like_sf"/>
</dbReference>
<evidence type="ECO:0000313" key="3">
    <source>
        <dbReference type="EMBL" id="HJE78967.1"/>
    </source>
</evidence>
<dbReference type="SUPFAM" id="SSF53098">
    <property type="entry name" value="Ribonuclease H-like"/>
    <property type="match status" value="1"/>
</dbReference>
<evidence type="ECO:0000313" key="4">
    <source>
        <dbReference type="Proteomes" id="UP000743760"/>
    </source>
</evidence>
<dbReference type="Gene3D" id="3.30.420.10">
    <property type="entry name" value="Ribonuclease H-like superfamily/Ribonuclease H"/>
    <property type="match status" value="1"/>
</dbReference>
<dbReference type="InterPro" id="IPR050900">
    <property type="entry name" value="Transposase_IS3/IS150/IS904"/>
</dbReference>
<dbReference type="GO" id="GO:0003676">
    <property type="term" value="F:nucleic acid binding"/>
    <property type="evidence" value="ECO:0007669"/>
    <property type="project" value="InterPro"/>
</dbReference>
<dbReference type="InterPro" id="IPR036397">
    <property type="entry name" value="RNaseH_sf"/>
</dbReference>
<reference evidence="3" key="2">
    <citation type="submission" date="2021-09" db="EMBL/GenBank/DDBJ databases">
        <authorList>
            <person name="Gilroy R."/>
        </authorList>
    </citation>
    <scope>NUCLEOTIDE SEQUENCE</scope>
    <source>
        <strain evidence="3">CHK139-4039</strain>
    </source>
</reference>
<proteinExistence type="predicted"/>
<dbReference type="GO" id="GO:0015074">
    <property type="term" value="P:DNA integration"/>
    <property type="evidence" value="ECO:0007669"/>
    <property type="project" value="InterPro"/>
</dbReference>
<organism evidence="3 4">
    <name type="scientific">Brevibacterium epidermidis</name>
    <dbReference type="NCBI Taxonomy" id="1698"/>
    <lineage>
        <taxon>Bacteria</taxon>
        <taxon>Bacillati</taxon>
        <taxon>Actinomycetota</taxon>
        <taxon>Actinomycetes</taxon>
        <taxon>Micrococcales</taxon>
        <taxon>Brevibacteriaceae</taxon>
        <taxon>Brevibacterium</taxon>
    </lineage>
</organism>
<sequence>MGWSIRAGCECVGYPRASFYRHHRTTAKPASAPIPQALRFQPSALTDDERGQILHELSRDEYANLSVGQVFYRAWDAGCYIASRSSWYRVAADHGLVGDRRRKSQSRSRPGRKEKPELVANTPGQVWSWDITKLSTPVRGVYWHLYVIVDVYSRYVVAWELHTYEDGRIATTMIETASKKYGRPDYLHSDNGAAMVSKPVSRLSSLLGIELSFSRPSVSNDNPYSEALFKTCKYVLEFPERFDDFSDAHAFCVWFFAMYNTEHRHSGIGYHTPVNVHFRRTSAVTAQRRRLLDQAYRRHPDRYGQRPRPPRLPGRAHINQPIKQPTELSQTS</sequence>
<dbReference type="PROSITE" id="PS50994">
    <property type="entry name" value="INTEGRASE"/>
    <property type="match status" value="1"/>
</dbReference>
<dbReference type="InterPro" id="IPR001584">
    <property type="entry name" value="Integrase_cat-core"/>
</dbReference>
<dbReference type="InterPro" id="IPR048020">
    <property type="entry name" value="Transpos_IS3"/>
</dbReference>
<feature type="domain" description="Integrase catalytic" evidence="2">
    <location>
        <begin position="119"/>
        <end position="281"/>
    </location>
</feature>
<dbReference type="PANTHER" id="PTHR46889">
    <property type="entry name" value="TRANSPOSASE INSF FOR INSERTION SEQUENCE IS3B-RELATED"/>
    <property type="match status" value="1"/>
</dbReference>
<dbReference type="PANTHER" id="PTHR46889:SF4">
    <property type="entry name" value="TRANSPOSASE INSO FOR INSERTION SEQUENCE ELEMENT IS911B-RELATED"/>
    <property type="match status" value="1"/>
</dbReference>
<gene>
    <name evidence="3" type="ORF">K8V74_13615</name>
</gene>
<dbReference type="EMBL" id="DYXR01000421">
    <property type="protein sequence ID" value="HJE78967.1"/>
    <property type="molecule type" value="Genomic_DNA"/>
</dbReference>
<protein>
    <submittedName>
        <fullName evidence="3">IS3 family transposase</fullName>
    </submittedName>
</protein>
<comment type="caution">
    <text evidence="3">The sequence shown here is derived from an EMBL/GenBank/DDBJ whole genome shotgun (WGS) entry which is preliminary data.</text>
</comment>
<dbReference type="NCBIfam" id="NF033516">
    <property type="entry name" value="transpos_IS3"/>
    <property type="match status" value="1"/>
</dbReference>
<evidence type="ECO:0000259" key="2">
    <source>
        <dbReference type="PROSITE" id="PS50994"/>
    </source>
</evidence>
<accession>A0A9D2UQ35</accession>
<dbReference type="Proteomes" id="UP000743760">
    <property type="component" value="Unassembled WGS sequence"/>
</dbReference>